<name>A0A060C3R7_9BIFI</name>
<accession>A0A060C3R7</accession>
<dbReference type="EMBL" id="KF120407">
    <property type="protein sequence ID" value="AIA87680.1"/>
    <property type="molecule type" value="Genomic_DNA"/>
</dbReference>
<evidence type="ECO:0000313" key="1">
    <source>
        <dbReference type="EMBL" id="AIA87680.1"/>
    </source>
</evidence>
<sequence length="65" mass="7613">MLRDLARDLRQTEDALNDSIVSQQRIESSRIIQLSNRLVWIFSAKGLTFERKQYVSTPWTDNEGD</sequence>
<organism evidence="1">
    <name type="scientific">uncultured Bifidobacterium sp</name>
    <dbReference type="NCBI Taxonomy" id="165187"/>
    <lineage>
        <taxon>Bacteria</taxon>
        <taxon>Bacillati</taxon>
        <taxon>Actinomycetota</taxon>
        <taxon>Actinomycetes</taxon>
        <taxon>Bifidobacteriales</taxon>
        <taxon>Bifidobacteriaceae</taxon>
        <taxon>Bifidobacterium</taxon>
        <taxon>environmental samples</taxon>
    </lineage>
</organism>
<reference evidence="1" key="1">
    <citation type="journal article" date="2013" name="Environ. Microbiol.">
        <title>Seasonally variable intestinal metagenomes of the red palm weevil (Rhynchophorus ferrugineus).</title>
        <authorList>
            <person name="Jia S."/>
            <person name="Zhang X."/>
            <person name="Zhang G."/>
            <person name="Yin A."/>
            <person name="Zhang S."/>
            <person name="Li F."/>
            <person name="Wang L."/>
            <person name="Zhao D."/>
            <person name="Yun Q."/>
            <person name="Tala"/>
            <person name="Wang J."/>
            <person name="Sun G."/>
            <person name="Baabdullah M."/>
            <person name="Yu X."/>
            <person name="Hu S."/>
            <person name="Al-Mssallem I.S."/>
            <person name="Yu J."/>
        </authorList>
    </citation>
    <scope>NUCLEOTIDE SEQUENCE</scope>
</reference>
<protein>
    <submittedName>
        <fullName evidence="1">CAZy families GT2 protein</fullName>
    </submittedName>
</protein>
<proteinExistence type="predicted"/>
<feature type="non-terminal residue" evidence="1">
    <location>
        <position position="65"/>
    </location>
</feature>
<dbReference type="AlphaFoldDB" id="A0A060C3R7"/>